<dbReference type="InterPro" id="IPR019734">
    <property type="entry name" value="TPR_rpt"/>
</dbReference>
<dbReference type="EMBL" id="JBHUDG010000003">
    <property type="protein sequence ID" value="MFD1628983.1"/>
    <property type="molecule type" value="Genomic_DNA"/>
</dbReference>
<dbReference type="RefSeq" id="WP_379661364.1">
    <property type="nucleotide sequence ID" value="NZ_JBHUDG010000003.1"/>
</dbReference>
<feature type="repeat" description="TPR" evidence="1">
    <location>
        <begin position="68"/>
        <end position="101"/>
    </location>
</feature>
<sequence length="566" mass="65116">MLSLSLYAQPQGSKTQELVIVTGKPLSASDSLKVKDIYFEGLKQKISQNTKEAIKSFNSVVQIDPQNHEAYYELAQIYFANKDLLLAKENIEKAVAVNSANEWYWILSASIYEDIKDYKLLNYALDELISISPDRTEYILEKANTLNLLGRSQDALKVYNDLEAKEGVSTETIEGKQRIYRSLGDFKTAEAELKKLIQKEPGNYRYYIYLGDLYFNKKEKEKALEAYKKVKELEPGNGYVNLALSDIYNADKKTEEAFLELTQAFRSPDINLDQKIKIVISYFALFPDLKAVRYAETLAYILTEEYPDDAKAFAIYGDVVFQKGEYEKAKDAYEKSVALNKNIYAVWDQLIRIKLNLNDLEGVIKTGEEALIYFPNSGTLYVFTAIALNQSKQSEKAVKYLNNALNYDLDKVLKIQVYSSLGDAYENLKKYKESANAYEKALELDANNVYALNNYAYYLSLRNENLDKAEKMSLKSNQLSPNNASFLDTYAWVLFKHKKYSEAKEWIEKALKVSDRNNAVLLEHYGDILYHLNDKEQALENWKKAKELGEDSTILNRKINERKYSE</sequence>
<proteinExistence type="predicted"/>
<dbReference type="PANTHER" id="PTHR12558:SF13">
    <property type="entry name" value="CELL DIVISION CYCLE PROTEIN 27 HOMOLOG"/>
    <property type="match status" value="1"/>
</dbReference>
<feature type="repeat" description="TPR" evidence="1">
    <location>
        <begin position="310"/>
        <end position="343"/>
    </location>
</feature>
<dbReference type="SMART" id="SM00028">
    <property type="entry name" value="TPR"/>
    <property type="match status" value="10"/>
</dbReference>
<protein>
    <submittedName>
        <fullName evidence="2">Tetratricopeptide repeat protein</fullName>
    </submittedName>
</protein>
<dbReference type="Proteomes" id="UP001597118">
    <property type="component" value="Unassembled WGS sequence"/>
</dbReference>
<comment type="caution">
    <text evidence="2">The sequence shown here is derived from an EMBL/GenBank/DDBJ whole genome shotgun (WGS) entry which is preliminary data.</text>
</comment>
<dbReference type="InterPro" id="IPR011990">
    <property type="entry name" value="TPR-like_helical_dom_sf"/>
</dbReference>
<dbReference type="SUPFAM" id="SSF48452">
    <property type="entry name" value="TPR-like"/>
    <property type="match status" value="3"/>
</dbReference>
<keyword evidence="3" id="KW-1185">Reference proteome</keyword>
<dbReference type="Pfam" id="PF13181">
    <property type="entry name" value="TPR_8"/>
    <property type="match status" value="2"/>
</dbReference>
<evidence type="ECO:0000256" key="1">
    <source>
        <dbReference type="PROSITE-ProRule" id="PRU00339"/>
    </source>
</evidence>
<feature type="repeat" description="TPR" evidence="1">
    <location>
        <begin position="415"/>
        <end position="448"/>
    </location>
</feature>
<dbReference type="Pfam" id="PF13414">
    <property type="entry name" value="TPR_11"/>
    <property type="match status" value="1"/>
</dbReference>
<name>A0ABW4I9K5_9SPHI</name>
<dbReference type="Pfam" id="PF14559">
    <property type="entry name" value="TPR_19"/>
    <property type="match status" value="1"/>
</dbReference>
<keyword evidence="1" id="KW-0802">TPR repeat</keyword>
<feature type="repeat" description="TPR" evidence="1">
    <location>
        <begin position="204"/>
        <end position="237"/>
    </location>
</feature>
<gene>
    <name evidence="2" type="ORF">ACFSAH_03795</name>
</gene>
<reference evidence="3" key="1">
    <citation type="journal article" date="2019" name="Int. J. Syst. Evol. Microbiol.">
        <title>The Global Catalogue of Microorganisms (GCM) 10K type strain sequencing project: providing services to taxonomists for standard genome sequencing and annotation.</title>
        <authorList>
            <consortium name="The Broad Institute Genomics Platform"/>
            <consortium name="The Broad Institute Genome Sequencing Center for Infectious Disease"/>
            <person name="Wu L."/>
            <person name="Ma J."/>
        </authorList>
    </citation>
    <scope>NUCLEOTIDE SEQUENCE [LARGE SCALE GENOMIC DNA]</scope>
    <source>
        <strain evidence="3">CCUG 53762</strain>
    </source>
</reference>
<dbReference type="PROSITE" id="PS50005">
    <property type="entry name" value="TPR"/>
    <property type="match status" value="4"/>
</dbReference>
<organism evidence="2 3">
    <name type="scientific">Pseudopedobacter beijingensis</name>
    <dbReference type="NCBI Taxonomy" id="1207056"/>
    <lineage>
        <taxon>Bacteria</taxon>
        <taxon>Pseudomonadati</taxon>
        <taxon>Bacteroidota</taxon>
        <taxon>Sphingobacteriia</taxon>
        <taxon>Sphingobacteriales</taxon>
        <taxon>Sphingobacteriaceae</taxon>
        <taxon>Pseudopedobacter</taxon>
    </lineage>
</organism>
<dbReference type="PANTHER" id="PTHR12558">
    <property type="entry name" value="CELL DIVISION CYCLE 16,23,27"/>
    <property type="match status" value="1"/>
</dbReference>
<dbReference type="Gene3D" id="1.25.40.10">
    <property type="entry name" value="Tetratricopeptide repeat domain"/>
    <property type="match status" value="4"/>
</dbReference>
<evidence type="ECO:0000313" key="3">
    <source>
        <dbReference type="Proteomes" id="UP001597118"/>
    </source>
</evidence>
<accession>A0ABW4I9K5</accession>
<dbReference type="PROSITE" id="PS50293">
    <property type="entry name" value="TPR_REGION"/>
    <property type="match status" value="1"/>
</dbReference>
<evidence type="ECO:0000313" key="2">
    <source>
        <dbReference type="EMBL" id="MFD1628983.1"/>
    </source>
</evidence>